<dbReference type="EC" id="1.3.1.89" evidence="3"/>
<feature type="domain" description="DUS-like FMN-binding" evidence="14">
    <location>
        <begin position="593"/>
        <end position="839"/>
    </location>
</feature>
<evidence type="ECO:0000256" key="8">
    <source>
        <dbReference type="ARBA" id="ARBA00023002"/>
    </source>
</evidence>
<dbReference type="GO" id="GO:0102265">
    <property type="term" value="F:tRNA-dihydrouridine47 synthase activity"/>
    <property type="evidence" value="ECO:0007669"/>
    <property type="project" value="UniProtKB-EC"/>
</dbReference>
<evidence type="ECO:0000256" key="6">
    <source>
        <dbReference type="ARBA" id="ARBA00022694"/>
    </source>
</evidence>
<dbReference type="PANTHER" id="PTHR45846">
    <property type="entry name" value="TRNA-DIHYDROURIDINE(47) SYNTHASE [NAD(P)(+)]-LIKE"/>
    <property type="match status" value="1"/>
</dbReference>
<evidence type="ECO:0000256" key="13">
    <source>
        <dbReference type="SAM" id="MobiDB-lite"/>
    </source>
</evidence>
<keyword evidence="4" id="KW-0285">Flavoprotein</keyword>
<dbReference type="EMBL" id="JABANP010000013">
    <property type="protein sequence ID" value="KAF4696180.1"/>
    <property type="molecule type" value="Genomic_DNA"/>
</dbReference>
<evidence type="ECO:0000256" key="9">
    <source>
        <dbReference type="ARBA" id="ARBA00048266"/>
    </source>
</evidence>
<keyword evidence="8" id="KW-0560">Oxidoreductase</keyword>
<dbReference type="AlphaFoldDB" id="A0A7J6PKU3"/>
<dbReference type="InterPro" id="IPR018517">
    <property type="entry name" value="tRNA_hU_synthase_CS"/>
</dbReference>
<dbReference type="GO" id="GO:0003723">
    <property type="term" value="F:RNA binding"/>
    <property type="evidence" value="ECO:0007669"/>
    <property type="project" value="TreeGrafter"/>
</dbReference>
<comment type="caution">
    <text evidence="15">The sequence shown here is derived from an EMBL/GenBank/DDBJ whole genome shotgun (WGS) entry which is preliminary data.</text>
</comment>
<evidence type="ECO:0000256" key="2">
    <source>
        <dbReference type="ARBA" id="ARBA00005451"/>
    </source>
</evidence>
<comment type="catalytic activity">
    <reaction evidence="10">
        <text>a 5,6-dihydrouridine in mRNA + NAD(+) = a uridine in mRNA + NADH + H(+)</text>
        <dbReference type="Rhea" id="RHEA:69851"/>
        <dbReference type="Rhea" id="RHEA-COMP:14658"/>
        <dbReference type="Rhea" id="RHEA-COMP:17789"/>
        <dbReference type="ChEBI" id="CHEBI:15378"/>
        <dbReference type="ChEBI" id="CHEBI:57540"/>
        <dbReference type="ChEBI" id="CHEBI:57945"/>
        <dbReference type="ChEBI" id="CHEBI:65315"/>
        <dbReference type="ChEBI" id="CHEBI:74443"/>
    </reaction>
    <physiologicalReaction direction="right-to-left" evidence="10">
        <dbReference type="Rhea" id="RHEA:69853"/>
    </physiologicalReaction>
</comment>
<proteinExistence type="inferred from homology"/>
<dbReference type="CDD" id="cd02801">
    <property type="entry name" value="DUS_like_FMN"/>
    <property type="match status" value="1"/>
</dbReference>
<sequence>MLCPRFADCWMSDDDIEIEYTEFLPHVLMRLKLQWLLKLHSAMCEVDYDLCSLRRFFDGLLTVMVRETVDIGGDSVLENKVSKERATLSLDLVIDDFIAQLQTRLGVGFDALLSYVATADPNRAIMASLVEPAGQLPVTSTHEVRQMLDDIFIAYLVTTLEVSKPLYTALSEVRRFGLPLPDTLVRAVHYYEDKRPMRFEEGCMPTESSSPSTPNLDSLCPDKSWKSPAVKLLRGLMDWGRATSFTTRKNNERAAQRAAIILVALIELRVVDGAHPTMMKYLLKVATHHFTFPKGLRRRVTDVLPQACGMFEDTRMRLVDAGQVNSDLPVLTEGKLLEIRGNEMIRLRLYHHSTGSDVDHLTLPPARGPLAEDGKACRYWRYQSALSEFIHIDRVIDFAQLVESSGMPSWAVDAIARHEAPIKREYLLLDRPEVDMAQQSTDVSKPVEEATEEDDQQGTKRKRNHGQNKTSDRKGNMDVINNDRQLCTVVARGGTCAFGDGLSPDGTPVSIKVGDEDAVDGGVAKGGPGEELDSLTLNATTQQLRLDLRGKKYSFPGSKAALNKKKVERVGPVGPGVKERVSFSKLIAGRPPMLAPLTTVGNLPFRRLCVSLGCEVTVSEMALAESLLKGNRAEHALLKKHPDEKIFGIQVAGGFPDMMSRCAEMLCREMDDFDFIDINMGCPLEGLHRKGAGSALMTRLGKAEGVMGSMAQVCHAYDKNLTVKIRTAHYGQNHICDKVAARAVSSGVDGVILHGRTAQQRYSRPADWTFHTKCRSAMDEAVPGNEVPLVGCGDIVNWREAVDRMETPGVNGLMIGRGALIKPWIFTEIKEHRDWDISSAERLDILKRFVSYGLTHWGTDTRGVESTRRFLLEALSFLYRYIPLGLMEGMTAMKIGWRPARYTGRDDLETLMASGNSEDWIRLSELLICPAPEGFKFVPKHKSNSYDAAAAEPVYKRLGI</sequence>
<dbReference type="SUPFAM" id="SSF51395">
    <property type="entry name" value="FMN-linked oxidoreductases"/>
    <property type="match status" value="1"/>
</dbReference>
<evidence type="ECO:0000256" key="12">
    <source>
        <dbReference type="ARBA" id="ARBA00049513"/>
    </source>
</evidence>
<dbReference type="OrthoDB" id="259935at2759"/>
<evidence type="ECO:0000256" key="11">
    <source>
        <dbReference type="ARBA" id="ARBA00049447"/>
    </source>
</evidence>
<gene>
    <name evidence="15" type="primary">DUS3L</name>
    <name evidence="15" type="ORF">FOZ60_001860</name>
</gene>
<keyword evidence="6" id="KW-0819">tRNA processing</keyword>
<dbReference type="PANTHER" id="PTHR45846:SF1">
    <property type="entry name" value="TRNA-DIHYDROURIDINE(47) SYNTHASE [NAD(P)(+)]-LIKE"/>
    <property type="match status" value="1"/>
</dbReference>
<evidence type="ECO:0000256" key="4">
    <source>
        <dbReference type="ARBA" id="ARBA00022630"/>
    </source>
</evidence>
<comment type="catalytic activity">
    <reaction evidence="11">
        <text>a 5,6-dihydrouridine in mRNA + NADP(+) = a uridine in mRNA + NADPH + H(+)</text>
        <dbReference type="Rhea" id="RHEA:69855"/>
        <dbReference type="Rhea" id="RHEA-COMP:14658"/>
        <dbReference type="Rhea" id="RHEA-COMP:17789"/>
        <dbReference type="ChEBI" id="CHEBI:15378"/>
        <dbReference type="ChEBI" id="CHEBI:57783"/>
        <dbReference type="ChEBI" id="CHEBI:58349"/>
        <dbReference type="ChEBI" id="CHEBI:65315"/>
        <dbReference type="ChEBI" id="CHEBI:74443"/>
    </reaction>
    <physiologicalReaction direction="right-to-left" evidence="11">
        <dbReference type="Rhea" id="RHEA:69857"/>
    </physiologicalReaction>
</comment>
<dbReference type="PROSITE" id="PS01136">
    <property type="entry name" value="UPF0034"/>
    <property type="match status" value="1"/>
</dbReference>
<accession>A0A7J6PKU3</accession>
<evidence type="ECO:0000256" key="3">
    <source>
        <dbReference type="ARBA" id="ARBA00012376"/>
    </source>
</evidence>
<comment type="catalytic activity">
    <reaction evidence="9">
        <text>5,6-dihydrouridine(47) in tRNA + NAD(+) = uridine(47) in tRNA + NADH + H(+)</text>
        <dbReference type="Rhea" id="RHEA:53364"/>
        <dbReference type="Rhea" id="RHEA-COMP:13539"/>
        <dbReference type="Rhea" id="RHEA-COMP:13540"/>
        <dbReference type="ChEBI" id="CHEBI:15378"/>
        <dbReference type="ChEBI" id="CHEBI:57540"/>
        <dbReference type="ChEBI" id="CHEBI:57945"/>
        <dbReference type="ChEBI" id="CHEBI:65315"/>
        <dbReference type="ChEBI" id="CHEBI:74443"/>
        <dbReference type="EC" id="1.3.1.89"/>
    </reaction>
    <physiologicalReaction direction="right-to-left" evidence="9">
        <dbReference type="Rhea" id="RHEA:53366"/>
    </physiologicalReaction>
</comment>
<dbReference type="Gene3D" id="3.20.20.70">
    <property type="entry name" value="Aldolase class I"/>
    <property type="match status" value="1"/>
</dbReference>
<dbReference type="GO" id="GO:0050660">
    <property type="term" value="F:flavin adenine dinucleotide binding"/>
    <property type="evidence" value="ECO:0007669"/>
    <property type="project" value="InterPro"/>
</dbReference>
<reference evidence="15 16" key="1">
    <citation type="submission" date="2020-04" db="EMBL/GenBank/DDBJ databases">
        <title>Perkinsus olseni comparative genomics.</title>
        <authorList>
            <person name="Bogema D.R."/>
        </authorList>
    </citation>
    <scope>NUCLEOTIDE SEQUENCE [LARGE SCALE GENOMIC DNA]</scope>
    <source>
        <strain evidence="15">00978-12</strain>
    </source>
</reference>
<evidence type="ECO:0000313" key="16">
    <source>
        <dbReference type="Proteomes" id="UP000541610"/>
    </source>
</evidence>
<dbReference type="InterPro" id="IPR035587">
    <property type="entry name" value="DUS-like_FMN-bd"/>
</dbReference>
<evidence type="ECO:0000256" key="10">
    <source>
        <dbReference type="ARBA" id="ARBA00048342"/>
    </source>
</evidence>
<evidence type="ECO:0000256" key="1">
    <source>
        <dbReference type="ARBA" id="ARBA00001917"/>
    </source>
</evidence>
<organism evidence="15 16">
    <name type="scientific">Perkinsus olseni</name>
    <name type="common">Perkinsus atlanticus</name>
    <dbReference type="NCBI Taxonomy" id="32597"/>
    <lineage>
        <taxon>Eukaryota</taxon>
        <taxon>Sar</taxon>
        <taxon>Alveolata</taxon>
        <taxon>Perkinsozoa</taxon>
        <taxon>Perkinsea</taxon>
        <taxon>Perkinsida</taxon>
        <taxon>Perkinsidae</taxon>
        <taxon>Perkinsus</taxon>
    </lineage>
</organism>
<feature type="region of interest" description="Disordered" evidence="13">
    <location>
        <begin position="437"/>
        <end position="479"/>
    </location>
</feature>
<keyword evidence="5" id="KW-0288">FMN</keyword>
<dbReference type="Proteomes" id="UP000541610">
    <property type="component" value="Unassembled WGS sequence"/>
</dbReference>
<evidence type="ECO:0000256" key="7">
    <source>
        <dbReference type="ARBA" id="ARBA00022857"/>
    </source>
</evidence>
<evidence type="ECO:0000256" key="5">
    <source>
        <dbReference type="ARBA" id="ARBA00022643"/>
    </source>
</evidence>
<comment type="cofactor">
    <cofactor evidence="1">
        <name>FMN</name>
        <dbReference type="ChEBI" id="CHEBI:58210"/>
    </cofactor>
</comment>
<name>A0A7J6PKU3_PEROL</name>
<evidence type="ECO:0000259" key="14">
    <source>
        <dbReference type="Pfam" id="PF01207"/>
    </source>
</evidence>
<protein>
    <recommendedName>
        <fullName evidence="3">tRNA-dihydrouridine(47) synthase [NAD(P)(+)]</fullName>
        <ecNumber evidence="3">1.3.1.89</ecNumber>
    </recommendedName>
</protein>
<evidence type="ECO:0000313" key="15">
    <source>
        <dbReference type="EMBL" id="KAF4696180.1"/>
    </source>
</evidence>
<dbReference type="InterPro" id="IPR013785">
    <property type="entry name" value="Aldolase_TIM"/>
</dbReference>
<comment type="similarity">
    <text evidence="2">Belongs to the Dus family. Dus3 subfamily.</text>
</comment>
<comment type="catalytic activity">
    <reaction evidence="12">
        <text>5,6-dihydrouridine(47) in tRNA + NADP(+) = uridine(47) in tRNA + NADPH + H(+)</text>
        <dbReference type="Rhea" id="RHEA:53360"/>
        <dbReference type="Rhea" id="RHEA-COMP:13539"/>
        <dbReference type="Rhea" id="RHEA-COMP:13540"/>
        <dbReference type="ChEBI" id="CHEBI:15378"/>
        <dbReference type="ChEBI" id="CHEBI:57783"/>
        <dbReference type="ChEBI" id="CHEBI:58349"/>
        <dbReference type="ChEBI" id="CHEBI:65315"/>
        <dbReference type="ChEBI" id="CHEBI:74443"/>
        <dbReference type="EC" id="1.3.1.89"/>
    </reaction>
    <physiologicalReaction direction="right-to-left" evidence="12">
        <dbReference type="Rhea" id="RHEA:53362"/>
    </physiologicalReaction>
</comment>
<keyword evidence="7" id="KW-0521">NADP</keyword>
<dbReference type="Pfam" id="PF01207">
    <property type="entry name" value="Dus"/>
    <property type="match status" value="1"/>
</dbReference>